<dbReference type="InterPro" id="IPR005804">
    <property type="entry name" value="FA_desaturase_dom"/>
</dbReference>
<protein>
    <submittedName>
        <fullName evidence="3">Acyl-CoA desaturase</fullName>
    </submittedName>
</protein>
<gene>
    <name evidence="3" type="ORF">CUN48_05730</name>
</gene>
<accession>A0A2M8QE14</accession>
<dbReference type="Pfam" id="PF00487">
    <property type="entry name" value="FA_desaturase"/>
    <property type="match status" value="1"/>
</dbReference>
<dbReference type="GO" id="GO:0016020">
    <property type="term" value="C:membrane"/>
    <property type="evidence" value="ECO:0007669"/>
    <property type="project" value="TreeGrafter"/>
</dbReference>
<feature type="transmembrane region" description="Helical" evidence="1">
    <location>
        <begin position="84"/>
        <end position="104"/>
    </location>
</feature>
<name>A0A2M8QE14_9CHLR</name>
<feature type="transmembrane region" description="Helical" evidence="1">
    <location>
        <begin position="216"/>
        <end position="235"/>
    </location>
</feature>
<reference evidence="3 4" key="1">
    <citation type="submission" date="2017-11" db="EMBL/GenBank/DDBJ databases">
        <title>Evolution of Phototrophy in the Chloroflexi Phylum Driven by Horizontal Gene Transfer.</title>
        <authorList>
            <person name="Ward L.M."/>
            <person name="Hemp J."/>
            <person name="Shih P.M."/>
            <person name="Mcglynn S.E."/>
            <person name="Fischer W."/>
        </authorList>
    </citation>
    <scope>NUCLEOTIDE SEQUENCE [LARGE SCALE GENOMIC DNA]</scope>
    <source>
        <strain evidence="3">JP3_7</strain>
    </source>
</reference>
<dbReference type="GO" id="GO:0016717">
    <property type="term" value="F:oxidoreductase activity, acting on paired donors, with oxidation of a pair of donors resulting in the reduction of molecular oxygen to two molecules of water"/>
    <property type="evidence" value="ECO:0007669"/>
    <property type="project" value="TreeGrafter"/>
</dbReference>
<evidence type="ECO:0000313" key="4">
    <source>
        <dbReference type="Proteomes" id="UP000230790"/>
    </source>
</evidence>
<keyword evidence="1" id="KW-1133">Transmembrane helix</keyword>
<dbReference type="PANTHER" id="PTHR19353:SF19">
    <property type="entry name" value="DELTA(5) FATTY ACID DESATURASE C-RELATED"/>
    <property type="match status" value="1"/>
</dbReference>
<feature type="domain" description="Fatty acid desaturase" evidence="2">
    <location>
        <begin position="51"/>
        <end position="323"/>
    </location>
</feature>
<dbReference type="Proteomes" id="UP000230790">
    <property type="component" value="Unassembled WGS sequence"/>
</dbReference>
<keyword evidence="1" id="KW-0472">Membrane</keyword>
<dbReference type="GO" id="GO:0008610">
    <property type="term" value="P:lipid biosynthetic process"/>
    <property type="evidence" value="ECO:0007669"/>
    <property type="project" value="UniProtKB-ARBA"/>
</dbReference>
<feature type="transmembrane region" description="Helical" evidence="1">
    <location>
        <begin position="148"/>
        <end position="169"/>
    </location>
</feature>
<dbReference type="InterPro" id="IPR012171">
    <property type="entry name" value="Fatty_acid_desaturase"/>
</dbReference>
<feature type="transmembrane region" description="Helical" evidence="1">
    <location>
        <begin position="21"/>
        <end position="42"/>
    </location>
</feature>
<feature type="transmembrane region" description="Helical" evidence="1">
    <location>
        <begin position="190"/>
        <end position="210"/>
    </location>
</feature>
<organism evidence="3 4">
    <name type="scientific">Candidatus Thermofonsia Clade 3 bacterium</name>
    <dbReference type="NCBI Taxonomy" id="2364212"/>
    <lineage>
        <taxon>Bacteria</taxon>
        <taxon>Bacillati</taxon>
        <taxon>Chloroflexota</taxon>
        <taxon>Candidatus Thermofontia</taxon>
        <taxon>Candidatus Thermofonsia Clade 3</taxon>
    </lineage>
</organism>
<evidence type="ECO:0000256" key="1">
    <source>
        <dbReference type="SAM" id="Phobius"/>
    </source>
</evidence>
<feature type="transmembrane region" description="Helical" evidence="1">
    <location>
        <begin position="48"/>
        <end position="72"/>
    </location>
</feature>
<evidence type="ECO:0000313" key="3">
    <source>
        <dbReference type="EMBL" id="PJF48008.1"/>
    </source>
</evidence>
<proteinExistence type="predicted"/>
<comment type="caution">
    <text evidence="3">The sequence shown here is derived from an EMBL/GenBank/DDBJ whole genome shotgun (WGS) entry which is preliminary data.</text>
</comment>
<evidence type="ECO:0000259" key="2">
    <source>
        <dbReference type="Pfam" id="PF00487"/>
    </source>
</evidence>
<dbReference type="PIRSF" id="PIRSF015921">
    <property type="entry name" value="FA_sphinglp_des"/>
    <property type="match status" value="1"/>
</dbReference>
<dbReference type="CDD" id="cd03506">
    <property type="entry name" value="Delta6-FADS-like"/>
    <property type="match status" value="1"/>
</dbReference>
<dbReference type="PANTHER" id="PTHR19353">
    <property type="entry name" value="FATTY ACID DESATURASE 2"/>
    <property type="match status" value="1"/>
</dbReference>
<dbReference type="AlphaFoldDB" id="A0A2M8QE14"/>
<dbReference type="EMBL" id="PGTN01000027">
    <property type="protein sequence ID" value="PJF48008.1"/>
    <property type="molecule type" value="Genomic_DNA"/>
</dbReference>
<keyword evidence="1" id="KW-0812">Transmembrane</keyword>
<sequence length="345" mass="39442">MVQRVEAFLKANELSTRDLPAMYVKSAICLSWWAISYGLMLYSGVAGWHFLVALFFALSFGLATGSIGFNIMHDANHNGYSDRAWVNRLLGLTVELVGLSNFIWRQQHNIWHHTYTNIAGLDEGLEMDGWVRNSPRDIWKPIHRFQHLYAPMVYALAGVGLLLGRNFQVYFTGRSGDTFRYPPMSRNDKIVFWIGRFINLMVYLVLPALVFGIGGALIIFAVTSMVTGFVMAVILQMAHVMDDVEFPEPTGDPLKIENEWAIHEVQTTSNFAPNNPILNWYVGGLNYQIEHHLFPHMCHLVYPKIAPIVKATCEEFGLTYRCYPTFRAALKHHWQSLREFGRQPV</sequence>